<organism evidence="2 3">
    <name type="scientific">Extremus antarcticus</name>
    <dbReference type="NCBI Taxonomy" id="702011"/>
    <lineage>
        <taxon>Eukaryota</taxon>
        <taxon>Fungi</taxon>
        <taxon>Dikarya</taxon>
        <taxon>Ascomycota</taxon>
        <taxon>Pezizomycotina</taxon>
        <taxon>Dothideomycetes</taxon>
        <taxon>Dothideomycetidae</taxon>
        <taxon>Mycosphaerellales</taxon>
        <taxon>Extremaceae</taxon>
        <taxon>Extremus</taxon>
    </lineage>
</organism>
<feature type="chain" id="PRO_5042572349" evidence="1">
    <location>
        <begin position="16"/>
        <end position="513"/>
    </location>
</feature>
<protein>
    <submittedName>
        <fullName evidence="2">Uncharacterized protein</fullName>
    </submittedName>
</protein>
<proteinExistence type="predicted"/>
<evidence type="ECO:0000313" key="3">
    <source>
        <dbReference type="Proteomes" id="UP001271007"/>
    </source>
</evidence>
<dbReference type="AlphaFoldDB" id="A0AAJ0LX08"/>
<dbReference type="PANTHER" id="PTHR38787">
    <property type="entry name" value="REGULATORY P DOMAIN-CONTAINING PROTEIN"/>
    <property type="match status" value="1"/>
</dbReference>
<name>A0AAJ0LX08_9PEZI</name>
<evidence type="ECO:0000256" key="1">
    <source>
        <dbReference type="SAM" id="SignalP"/>
    </source>
</evidence>
<accession>A0AAJ0LX08</accession>
<sequence length="513" mass="57093">MKLSLALFIPALVAAAEYSSSDYASGKVHRMSMGKKEATWARQRAAGDFDSWKWPSWGQVRNRAGSRHKRDYVKCANGVAVMEQGNPNQTFACNNVDMYDFKSHADLGSWAGEGSDTWGWTSGDGTRLMDNALTYETCTDRFVLLTIGREFIAISQADGTAFCEINSRGKLIYLGRLPQQSVTSIWHDIKSYKNYIVVGSEAEGHGIQIFDMTKLLDIHPSSPKNFSTSDVTGWYNELPVGSSHNHVAHEEKDYIVAVGAMPRDSSCRGGLIFIDMRNISSPTSSGCAAQDGYVHDAQCVTYKGPDERYEGRDICYGFNEDTFTIYDVTDRSSGVNTSTVISRTPYYGATYTHQGWLLDESWQQYLFSDDELDEVDVVEPASDGRSVMYIWDISDLTAPKNTGYHKAQTKSIDHNLYVHDGLAYQSNYGSGLRVLDVSGVPEDPTGGNIEEVAFFDIYPEDDAAGGLVEFVGTWSNYLFPSGYVFVNTIERGGFVLKINTHWGKSSDKHWRKA</sequence>
<gene>
    <name evidence="2" type="ORF">LTR09_000079</name>
</gene>
<evidence type="ECO:0000313" key="2">
    <source>
        <dbReference type="EMBL" id="KAK3058515.1"/>
    </source>
</evidence>
<dbReference type="InterPro" id="IPR027589">
    <property type="entry name" value="Choice_anch_B"/>
</dbReference>
<dbReference type="GO" id="GO:0005576">
    <property type="term" value="C:extracellular region"/>
    <property type="evidence" value="ECO:0007669"/>
    <property type="project" value="TreeGrafter"/>
</dbReference>
<keyword evidence="1" id="KW-0732">Signal</keyword>
<feature type="signal peptide" evidence="1">
    <location>
        <begin position="1"/>
        <end position="15"/>
    </location>
</feature>
<dbReference type="Proteomes" id="UP001271007">
    <property type="component" value="Unassembled WGS sequence"/>
</dbReference>
<dbReference type="NCBIfam" id="TIGR04312">
    <property type="entry name" value="choice_anch_B"/>
    <property type="match status" value="1"/>
</dbReference>
<dbReference type="EMBL" id="JAWDJX010000001">
    <property type="protein sequence ID" value="KAK3058515.1"/>
    <property type="molecule type" value="Genomic_DNA"/>
</dbReference>
<keyword evidence="3" id="KW-1185">Reference proteome</keyword>
<reference evidence="2" key="1">
    <citation type="submission" date="2023-04" db="EMBL/GenBank/DDBJ databases">
        <title>Black Yeasts Isolated from many extreme environments.</title>
        <authorList>
            <person name="Coleine C."/>
            <person name="Stajich J.E."/>
            <person name="Selbmann L."/>
        </authorList>
    </citation>
    <scope>NUCLEOTIDE SEQUENCE</scope>
    <source>
        <strain evidence="2">CCFEE 5312</strain>
    </source>
</reference>
<comment type="caution">
    <text evidence="2">The sequence shown here is derived from an EMBL/GenBank/DDBJ whole genome shotgun (WGS) entry which is preliminary data.</text>
</comment>
<dbReference type="PANTHER" id="PTHR38787:SF3">
    <property type="entry name" value="REGULATORY P DOMAIN-CONTAINING PROTEIN"/>
    <property type="match status" value="1"/>
</dbReference>